<dbReference type="EnsemblMetazoa" id="SMAR004243-RA">
    <property type="protein sequence ID" value="SMAR004243-PA"/>
    <property type="gene ID" value="SMAR004243"/>
</dbReference>
<evidence type="ECO:0000313" key="2">
    <source>
        <dbReference type="EnsemblMetazoa" id="SMAR004243-PA"/>
    </source>
</evidence>
<reference evidence="2" key="2">
    <citation type="submission" date="2015-02" db="UniProtKB">
        <authorList>
            <consortium name="EnsemblMetazoa"/>
        </authorList>
    </citation>
    <scope>IDENTIFICATION</scope>
</reference>
<proteinExistence type="predicted"/>
<feature type="signal peptide" evidence="1">
    <location>
        <begin position="1"/>
        <end position="17"/>
    </location>
</feature>
<dbReference type="HOGENOM" id="CLU_068751_0_0_1"/>
<evidence type="ECO:0000256" key="1">
    <source>
        <dbReference type="SAM" id="SignalP"/>
    </source>
</evidence>
<evidence type="ECO:0008006" key="4">
    <source>
        <dbReference type="Google" id="ProtNLM"/>
    </source>
</evidence>
<dbReference type="CDD" id="cd20237">
    <property type="entry name" value="PFM_LIN24-like"/>
    <property type="match status" value="1"/>
</dbReference>
<protein>
    <recommendedName>
        <fullName evidence="4">Cytotoxin</fullName>
    </recommendedName>
</protein>
<evidence type="ECO:0000313" key="3">
    <source>
        <dbReference type="Proteomes" id="UP000014500"/>
    </source>
</evidence>
<dbReference type="PhylomeDB" id="T1IT04"/>
<dbReference type="PANTHER" id="PTHR34007:SF1">
    <property type="entry name" value="AEROLYSIN-LIKE PROTEIN-RELATED"/>
    <property type="match status" value="1"/>
</dbReference>
<dbReference type="OMA" id="YPWKSDV"/>
<reference evidence="3" key="1">
    <citation type="submission" date="2011-05" db="EMBL/GenBank/DDBJ databases">
        <authorList>
            <person name="Richards S.R."/>
            <person name="Qu J."/>
            <person name="Jiang H."/>
            <person name="Jhangiani S.N."/>
            <person name="Agravi P."/>
            <person name="Goodspeed R."/>
            <person name="Gross S."/>
            <person name="Mandapat C."/>
            <person name="Jackson L."/>
            <person name="Mathew T."/>
            <person name="Pu L."/>
            <person name="Thornton R."/>
            <person name="Saada N."/>
            <person name="Wilczek-Boney K.B."/>
            <person name="Lee S."/>
            <person name="Kovar C."/>
            <person name="Wu Y."/>
            <person name="Scherer S.E."/>
            <person name="Worley K.C."/>
            <person name="Muzny D.M."/>
            <person name="Gibbs R."/>
        </authorList>
    </citation>
    <scope>NUCLEOTIDE SEQUENCE</scope>
    <source>
        <strain evidence="3">Brora</strain>
    </source>
</reference>
<dbReference type="Proteomes" id="UP000014500">
    <property type="component" value="Unassembled WGS sequence"/>
</dbReference>
<name>T1IT04_STRMM</name>
<keyword evidence="1" id="KW-0732">Signal</keyword>
<sequence>MLMPNFAIFLLTTSIYAAVQLDDFDEVARQYAENKAREYGRTLKWYDIYGKQKHLMERPQYHRYKITAWSDNVKYGVVEKTVEKPGYVYTQWFHNSQSVPIVTEFSREVQLKNSYSWSVSNSVKMYTEIKASAGIPGVLGVNTFFNSSIDLQSTESQTTVQTEIYSVKNIITIPPNKSVKAEFIVTEKDVQVPWEADVEITGWIAMWFDPKYNNHWLWFHPITSLANAKFKYSRNGGLLYHSKGTFRGLRGVDTVLKTYEYELMGSAFAYYKALKPLKVTEYKPNMMKL</sequence>
<dbReference type="AlphaFoldDB" id="T1IT04"/>
<dbReference type="SUPFAM" id="SSF56973">
    <property type="entry name" value="Aerolisin/ETX pore-forming domain"/>
    <property type="match status" value="1"/>
</dbReference>
<dbReference type="EMBL" id="AFFK01019039">
    <property type="status" value="NOT_ANNOTATED_CDS"/>
    <property type="molecule type" value="Genomic_DNA"/>
</dbReference>
<dbReference type="InterPro" id="IPR053280">
    <property type="entry name" value="Aerolysin-like_pore-former"/>
</dbReference>
<feature type="chain" id="PRO_5004590022" description="Cytotoxin" evidence="1">
    <location>
        <begin position="18"/>
        <end position="289"/>
    </location>
</feature>
<dbReference type="Gene3D" id="2.170.15.10">
    <property type="entry name" value="Proaerolysin, chain A, domain 3"/>
    <property type="match status" value="1"/>
</dbReference>
<dbReference type="PANTHER" id="PTHR34007">
    <property type="entry name" value="AEROLYSIN-LIKE PROTEIN-RELATED"/>
    <property type="match status" value="1"/>
</dbReference>
<accession>T1IT04</accession>
<organism evidence="2 3">
    <name type="scientific">Strigamia maritima</name>
    <name type="common">European centipede</name>
    <name type="synonym">Geophilus maritimus</name>
    <dbReference type="NCBI Taxonomy" id="126957"/>
    <lineage>
        <taxon>Eukaryota</taxon>
        <taxon>Metazoa</taxon>
        <taxon>Ecdysozoa</taxon>
        <taxon>Arthropoda</taxon>
        <taxon>Myriapoda</taxon>
        <taxon>Chilopoda</taxon>
        <taxon>Pleurostigmophora</taxon>
        <taxon>Geophilomorpha</taxon>
        <taxon>Linotaeniidae</taxon>
        <taxon>Strigamia</taxon>
    </lineage>
</organism>
<keyword evidence="3" id="KW-1185">Reference proteome</keyword>